<reference evidence="2" key="1">
    <citation type="submission" date="2021-04" db="EMBL/GenBank/DDBJ databases">
        <title>Draft Genome Sequence of Pandoravirus japonicus, Isolated from the Sabaishi River of Niigata, Japan.</title>
        <authorList>
            <person name="Hosokawa N."/>
            <person name="Takahashi H."/>
            <person name="Aoki K."/>
            <person name="Takemura M."/>
        </authorList>
    </citation>
    <scope>NUCLEOTIDE SEQUENCE</scope>
</reference>
<name>A0A811BRC6_9VIRU</name>
<organism evidence="2 3">
    <name type="scientific">Pandoravirus japonicus</name>
    <dbReference type="NCBI Taxonomy" id="2823154"/>
    <lineage>
        <taxon>Viruses</taxon>
        <taxon>Pandoravirus</taxon>
    </lineage>
</organism>
<feature type="region of interest" description="Disordered" evidence="1">
    <location>
        <begin position="40"/>
        <end position="71"/>
    </location>
</feature>
<evidence type="ECO:0000313" key="3">
    <source>
        <dbReference type="Proteomes" id="UP001253637"/>
    </source>
</evidence>
<evidence type="ECO:0000313" key="2">
    <source>
        <dbReference type="EMBL" id="BCU03677.1"/>
    </source>
</evidence>
<protein>
    <submittedName>
        <fullName evidence="2">Uncharacterized protein</fullName>
    </submittedName>
</protein>
<proteinExistence type="predicted"/>
<feature type="compositionally biased region" description="Basic and acidic residues" evidence="1">
    <location>
        <begin position="62"/>
        <end position="71"/>
    </location>
</feature>
<dbReference type="EMBL" id="LC625835">
    <property type="protein sequence ID" value="BCU03677.1"/>
    <property type="molecule type" value="Genomic_DNA"/>
</dbReference>
<accession>A0A811BRC6</accession>
<dbReference type="Proteomes" id="UP001253637">
    <property type="component" value="Segment"/>
</dbReference>
<evidence type="ECO:0000256" key="1">
    <source>
        <dbReference type="SAM" id="MobiDB-lite"/>
    </source>
</evidence>
<sequence>MRDKSRKKVGSPFLFFSLFGAAAQPMHLDDGWRCKCRQMTGKKGEKKEKWLRRTPPLVPAADDGRDLPPAV</sequence>